<name>A0A6N6N3K1_9BACT</name>
<accession>A0A6N6N3K1</accession>
<sequence>MSEEDALVDEFFSEVNDKYYPQVLEGIDMLEGGDLGEGIEILSRPLHTIKGVTGFMSGFEYASGFTHKVEDFLKKVQAGSVEQSSENITLLSRAVNMIFQVVEQIRDEGVPDEEEPNEILGKIDEASGSGPQDEALAFDGVDTEEKQGVLVLRVKDARVHLAPQRDLLTSAIMQADPGSSILLDLSRVLTFNSAAWETIAAYSEAFKIAVFGMCPACKTTFYSWGMDDRVAVHPDEESYFTNAAPGTENN</sequence>
<keyword evidence="1" id="KW-0808">Transferase</keyword>
<dbReference type="OrthoDB" id="5449508at2"/>
<evidence type="ECO:0000313" key="1">
    <source>
        <dbReference type="EMBL" id="KAB1442292.1"/>
    </source>
</evidence>
<keyword evidence="2" id="KW-1185">Reference proteome</keyword>
<comment type="caution">
    <text evidence="1">The sequence shown here is derived from an EMBL/GenBank/DDBJ whole genome shotgun (WGS) entry which is preliminary data.</text>
</comment>
<proteinExistence type="predicted"/>
<dbReference type="SUPFAM" id="SSF47226">
    <property type="entry name" value="Histidine-containing phosphotransfer domain, HPT domain"/>
    <property type="match status" value="1"/>
</dbReference>
<reference evidence="1 2" key="1">
    <citation type="journal article" date="2017" name="Int. J. Syst. Evol. Microbiol.">
        <title>Desulfovibrio senegalensis sp. nov., a mesophilic sulfate reducer isolated from marine sediment.</title>
        <authorList>
            <person name="Thioye A."/>
            <person name="Gam Z.B.A."/>
            <person name="Mbengue M."/>
            <person name="Cayol J.L."/>
            <person name="Joseph-Bartoli M."/>
            <person name="Toure-Kane C."/>
            <person name="Labat M."/>
        </authorList>
    </citation>
    <scope>NUCLEOTIDE SEQUENCE [LARGE SCALE GENOMIC DNA]</scope>
    <source>
        <strain evidence="1 2">DSM 101509</strain>
    </source>
</reference>
<dbReference type="InterPro" id="IPR008207">
    <property type="entry name" value="Sig_transdc_His_kin_Hpt_dom"/>
</dbReference>
<dbReference type="Gene3D" id="1.20.120.160">
    <property type="entry name" value="HPT domain"/>
    <property type="match status" value="1"/>
</dbReference>
<dbReference type="EMBL" id="WAIE01000002">
    <property type="protein sequence ID" value="KAB1442292.1"/>
    <property type="molecule type" value="Genomic_DNA"/>
</dbReference>
<dbReference type="Proteomes" id="UP000438699">
    <property type="component" value="Unassembled WGS sequence"/>
</dbReference>
<dbReference type="GO" id="GO:0000160">
    <property type="term" value="P:phosphorelay signal transduction system"/>
    <property type="evidence" value="ECO:0007669"/>
    <property type="project" value="InterPro"/>
</dbReference>
<evidence type="ECO:0000313" key="2">
    <source>
        <dbReference type="Proteomes" id="UP000438699"/>
    </source>
</evidence>
<keyword evidence="1" id="KW-0418">Kinase</keyword>
<gene>
    <name evidence="1" type="ORF">F8A88_07515</name>
</gene>
<protein>
    <submittedName>
        <fullName evidence="1">Histidine kinase</fullName>
    </submittedName>
</protein>
<dbReference type="InterPro" id="IPR036641">
    <property type="entry name" value="HPT_dom_sf"/>
</dbReference>
<dbReference type="GO" id="GO:0004672">
    <property type="term" value="F:protein kinase activity"/>
    <property type="evidence" value="ECO:0007669"/>
    <property type="project" value="UniProtKB-ARBA"/>
</dbReference>
<organism evidence="1 2">
    <name type="scientific">Pseudodesulfovibrio senegalensis</name>
    <dbReference type="NCBI Taxonomy" id="1721087"/>
    <lineage>
        <taxon>Bacteria</taxon>
        <taxon>Pseudomonadati</taxon>
        <taxon>Thermodesulfobacteriota</taxon>
        <taxon>Desulfovibrionia</taxon>
        <taxon>Desulfovibrionales</taxon>
        <taxon>Desulfovibrionaceae</taxon>
    </lineage>
</organism>
<dbReference type="RefSeq" id="WP_151150513.1">
    <property type="nucleotide sequence ID" value="NZ_WAIE01000002.1"/>
</dbReference>
<dbReference type="AlphaFoldDB" id="A0A6N6N3K1"/>
<dbReference type="CDD" id="cd00088">
    <property type="entry name" value="HPT"/>
    <property type="match status" value="1"/>
</dbReference>